<dbReference type="EMBL" id="PFAO01000019">
    <property type="protein sequence ID" value="PIT95512.1"/>
    <property type="molecule type" value="Genomic_DNA"/>
</dbReference>
<gene>
    <name evidence="1" type="ORF">COT96_00865</name>
</gene>
<dbReference type="AlphaFoldDB" id="A0A2M6WRX5"/>
<proteinExistence type="predicted"/>
<evidence type="ECO:0000313" key="2">
    <source>
        <dbReference type="Proteomes" id="UP000228964"/>
    </source>
</evidence>
<dbReference type="Proteomes" id="UP000228964">
    <property type="component" value="Unassembled WGS sequence"/>
</dbReference>
<protein>
    <submittedName>
        <fullName evidence="1">Uncharacterized protein</fullName>
    </submittedName>
</protein>
<accession>A0A2M6WRX5</accession>
<reference evidence="2" key="1">
    <citation type="submission" date="2017-09" db="EMBL/GenBank/DDBJ databases">
        <title>Depth-based differentiation of microbial function through sediment-hosted aquifers and enrichment of novel symbionts in the deep terrestrial subsurface.</title>
        <authorList>
            <person name="Probst A.J."/>
            <person name="Ladd B."/>
            <person name="Jarett J.K."/>
            <person name="Geller-Mcgrath D.E."/>
            <person name="Sieber C.M.K."/>
            <person name="Emerson J.B."/>
            <person name="Anantharaman K."/>
            <person name="Thomas B.C."/>
            <person name="Malmstrom R."/>
            <person name="Stieglmeier M."/>
            <person name="Klingl A."/>
            <person name="Woyke T."/>
            <person name="Ryan C.M."/>
            <person name="Banfield J.F."/>
        </authorList>
    </citation>
    <scope>NUCLEOTIDE SEQUENCE [LARGE SCALE GENOMIC DNA]</scope>
</reference>
<organism evidence="1 2">
    <name type="scientific">Candidatus Falkowbacteria bacterium CG10_big_fil_rev_8_21_14_0_10_38_22</name>
    <dbReference type="NCBI Taxonomy" id="1974564"/>
    <lineage>
        <taxon>Bacteria</taxon>
        <taxon>Candidatus Falkowiibacteriota</taxon>
    </lineage>
</organism>
<evidence type="ECO:0000313" key="1">
    <source>
        <dbReference type="EMBL" id="PIT95512.1"/>
    </source>
</evidence>
<name>A0A2M6WRX5_9BACT</name>
<comment type="caution">
    <text evidence="1">The sequence shown here is derived from an EMBL/GenBank/DDBJ whole genome shotgun (WGS) entry which is preliminary data.</text>
</comment>
<sequence length="91" mass="10440">MVAAFCEVARIIKKRLSASTALVAVNILLALQKFNQELIMELIDDSNGEYIFTEAYLDDLYKEIKKIKQSGGERKIVDEKLKEFNLHQGDY</sequence>